<sequence length="189" mass="20767">MRIVQCLSVAILLFCLSCSSSSPKADDKKVEKGPLSSNLSAAGTTKMMTLVTKYYSLKNALVASDEAKTATQSNELMNEARNMSAFLSADSANKLPLQPYLDTVIMQTQTIAGIKDNTCEKQRLAFSGISTAMYTMLKHAGLKNGGVHKQYCPMAFNDKGAYWLSEEEEIKNPYFGKKMLECGEVQESF</sequence>
<reference evidence="3 4" key="1">
    <citation type="submission" date="2018-01" db="EMBL/GenBank/DDBJ databases">
        <title>A novel member of the phylum Bacteroidetes isolated from glacier ice.</title>
        <authorList>
            <person name="Liu Q."/>
            <person name="Xin Y.-H."/>
        </authorList>
    </citation>
    <scope>NUCLEOTIDE SEQUENCE [LARGE SCALE GENOMIC DNA]</scope>
    <source>
        <strain evidence="3 4">RB1R16</strain>
    </source>
</reference>
<dbReference type="AlphaFoldDB" id="A0A2S7SRV6"/>
<organism evidence="3 4">
    <name type="scientific">Flavipsychrobacter stenotrophus</name>
    <dbReference type="NCBI Taxonomy" id="2077091"/>
    <lineage>
        <taxon>Bacteria</taxon>
        <taxon>Pseudomonadati</taxon>
        <taxon>Bacteroidota</taxon>
        <taxon>Chitinophagia</taxon>
        <taxon>Chitinophagales</taxon>
        <taxon>Chitinophagaceae</taxon>
        <taxon>Flavipsychrobacter</taxon>
    </lineage>
</organism>
<keyword evidence="1" id="KW-0732">Signal</keyword>
<evidence type="ECO:0000259" key="2">
    <source>
        <dbReference type="Pfam" id="PF11827"/>
    </source>
</evidence>
<gene>
    <name evidence="3" type="ORF">CJD36_018985</name>
</gene>
<name>A0A2S7SRV6_9BACT</name>
<dbReference type="OrthoDB" id="5513217at2"/>
<feature type="domain" description="DUF3347" evidence="2">
    <location>
        <begin position="51"/>
        <end position="144"/>
    </location>
</feature>
<feature type="signal peptide" evidence="1">
    <location>
        <begin position="1"/>
        <end position="25"/>
    </location>
</feature>
<dbReference type="Proteomes" id="UP000239872">
    <property type="component" value="Unassembled WGS sequence"/>
</dbReference>
<dbReference type="Pfam" id="PF11827">
    <property type="entry name" value="DUF3347"/>
    <property type="match status" value="1"/>
</dbReference>
<evidence type="ECO:0000313" key="3">
    <source>
        <dbReference type="EMBL" id="PQJ09335.1"/>
    </source>
</evidence>
<proteinExistence type="predicted"/>
<comment type="caution">
    <text evidence="3">The sequence shown here is derived from an EMBL/GenBank/DDBJ whole genome shotgun (WGS) entry which is preliminary data.</text>
</comment>
<evidence type="ECO:0000256" key="1">
    <source>
        <dbReference type="SAM" id="SignalP"/>
    </source>
</evidence>
<dbReference type="EMBL" id="PPSL01000006">
    <property type="protein sequence ID" value="PQJ09335.1"/>
    <property type="molecule type" value="Genomic_DNA"/>
</dbReference>
<keyword evidence="4" id="KW-1185">Reference proteome</keyword>
<protein>
    <recommendedName>
        <fullName evidence="2">DUF3347 domain-containing protein</fullName>
    </recommendedName>
</protein>
<evidence type="ECO:0000313" key="4">
    <source>
        <dbReference type="Proteomes" id="UP000239872"/>
    </source>
</evidence>
<accession>A0A2S7SRV6</accession>
<dbReference type="InterPro" id="IPR021782">
    <property type="entry name" value="DUF3347"/>
</dbReference>
<feature type="chain" id="PRO_5015419039" description="DUF3347 domain-containing protein" evidence="1">
    <location>
        <begin position="26"/>
        <end position="189"/>
    </location>
</feature>
<dbReference type="RefSeq" id="WP_105040785.1">
    <property type="nucleotide sequence ID" value="NZ_PPSL01000006.1"/>
</dbReference>